<protein>
    <submittedName>
        <fullName evidence="1">Uncharacterized protein</fullName>
    </submittedName>
</protein>
<accession>A0A699JZY2</accession>
<proteinExistence type="predicted"/>
<feature type="non-terminal residue" evidence="1">
    <location>
        <position position="1"/>
    </location>
</feature>
<reference evidence="1" key="1">
    <citation type="journal article" date="2019" name="Sci. Rep.">
        <title>Draft genome of Tanacetum cinerariifolium, the natural source of mosquito coil.</title>
        <authorList>
            <person name="Yamashiro T."/>
            <person name="Shiraishi A."/>
            <person name="Satake H."/>
            <person name="Nakayama K."/>
        </authorList>
    </citation>
    <scope>NUCLEOTIDE SEQUENCE</scope>
</reference>
<dbReference type="AlphaFoldDB" id="A0A699JZY2"/>
<dbReference type="EMBL" id="BKCJ010467282">
    <property type="protein sequence ID" value="GFA67810.1"/>
    <property type="molecule type" value="Genomic_DNA"/>
</dbReference>
<name>A0A699JZY2_TANCI</name>
<organism evidence="1">
    <name type="scientific">Tanacetum cinerariifolium</name>
    <name type="common">Dalmatian daisy</name>
    <name type="synonym">Chrysanthemum cinerariifolium</name>
    <dbReference type="NCBI Taxonomy" id="118510"/>
    <lineage>
        <taxon>Eukaryota</taxon>
        <taxon>Viridiplantae</taxon>
        <taxon>Streptophyta</taxon>
        <taxon>Embryophyta</taxon>
        <taxon>Tracheophyta</taxon>
        <taxon>Spermatophyta</taxon>
        <taxon>Magnoliopsida</taxon>
        <taxon>eudicotyledons</taxon>
        <taxon>Gunneridae</taxon>
        <taxon>Pentapetalae</taxon>
        <taxon>asterids</taxon>
        <taxon>campanulids</taxon>
        <taxon>Asterales</taxon>
        <taxon>Asteraceae</taxon>
        <taxon>Asteroideae</taxon>
        <taxon>Anthemideae</taxon>
        <taxon>Anthemidinae</taxon>
        <taxon>Tanacetum</taxon>
    </lineage>
</organism>
<gene>
    <name evidence="1" type="ORF">Tci_639782</name>
</gene>
<sequence length="245" mass="27367">LPCHQTIHRPLLPTRLYLLIQTEHHGGIPLVNVGELPEMDPYEKTELFEEDEIAVTPPTPRHRRARISVRPQTPMDASTQALIEASATGSSLFPLPPTSPAYDQAPLGHRTAMICMRDDIPKEDMPPQRRCVLTALPPRCDVAESSAAAARAPRKKRMLVMLEIYSERPEDCLRDRAAGGTPGLPGSKARNRALLARLETLETHMSRMEWQRQNAKDLTVTQMMRIHALEARARTDMVEDAGSSC</sequence>
<evidence type="ECO:0000313" key="1">
    <source>
        <dbReference type="EMBL" id="GFA67810.1"/>
    </source>
</evidence>
<comment type="caution">
    <text evidence="1">The sequence shown here is derived from an EMBL/GenBank/DDBJ whole genome shotgun (WGS) entry which is preliminary data.</text>
</comment>